<dbReference type="AlphaFoldDB" id="E0UL29"/>
<dbReference type="EMBL" id="CP002199">
    <property type="protein sequence ID" value="ADN17659.1"/>
    <property type="molecule type" value="Genomic_DNA"/>
</dbReference>
<accession>E0UL29</accession>
<gene>
    <name evidence="1" type="ordered locus">Cyan7822_5803</name>
</gene>
<evidence type="ECO:0000313" key="1">
    <source>
        <dbReference type="EMBL" id="ADN17659.1"/>
    </source>
</evidence>
<geneLocation type="plasmid" evidence="1 2">
    <name>Cy782201</name>
</geneLocation>
<evidence type="ECO:0000313" key="2">
    <source>
        <dbReference type="Proteomes" id="UP000008206"/>
    </source>
</evidence>
<dbReference type="Proteomes" id="UP000008206">
    <property type="component" value="Plasmid Cy782201"/>
</dbReference>
<reference evidence="2" key="1">
    <citation type="journal article" date="2011" name="MBio">
        <title>Novel metabolic attributes of the genus Cyanothece, comprising a group of unicellular nitrogen-fixing Cyanobacteria.</title>
        <authorList>
            <person name="Bandyopadhyay A."/>
            <person name="Elvitigala T."/>
            <person name="Welsh E."/>
            <person name="Stockel J."/>
            <person name="Liberton M."/>
            <person name="Min H."/>
            <person name="Sherman L.A."/>
            <person name="Pakrasi H.B."/>
        </authorList>
    </citation>
    <scope>NUCLEOTIDE SEQUENCE [LARGE SCALE GENOMIC DNA]</scope>
    <source>
        <strain evidence="2">PCC 7822</strain>
        <plasmid evidence="2">Cy782201</plasmid>
    </source>
</reference>
<name>E0UL29_GLOV7</name>
<dbReference type="KEGG" id="cyj:Cyan7822_5803"/>
<dbReference type="HOGENOM" id="CLU_1764985_0_0_3"/>
<sequence length="147" mass="16821">MGKAAKKKMLRKMISNPVVRDFTDLKMLEQLLNIPDIHKSVKALNKMPSQTYSLTPDGEFLYEALVSFTISQVKMAKTETEVEMWQNFPNKCLENAVTLHLISLNQSSGKTEDCTVIPKIFLEHGIKLAKWSIDNNQWIPPTRDWAV</sequence>
<keyword evidence="2" id="KW-1185">Reference proteome</keyword>
<protein>
    <submittedName>
        <fullName evidence="1">Uncharacterized protein</fullName>
    </submittedName>
</protein>
<keyword evidence="1" id="KW-0614">Plasmid</keyword>
<organism evidence="1 2">
    <name type="scientific">Gloeothece verrucosa (strain PCC 7822)</name>
    <name type="common">Cyanothece sp. (strain PCC 7822)</name>
    <dbReference type="NCBI Taxonomy" id="497965"/>
    <lineage>
        <taxon>Bacteria</taxon>
        <taxon>Bacillati</taxon>
        <taxon>Cyanobacteriota</taxon>
        <taxon>Cyanophyceae</taxon>
        <taxon>Oscillatoriophycideae</taxon>
        <taxon>Chroococcales</taxon>
        <taxon>Aphanothecaceae</taxon>
        <taxon>Gloeothece</taxon>
        <taxon>Gloeothece verrucosa</taxon>
    </lineage>
</organism>
<proteinExistence type="predicted"/>